<dbReference type="Proteomes" id="UP001143474">
    <property type="component" value="Unassembled WGS sequence"/>
</dbReference>
<accession>A0A9W6I7W3</accession>
<protein>
    <submittedName>
        <fullName evidence="2">Uncharacterized protein</fullName>
    </submittedName>
</protein>
<organism evidence="2 3">
    <name type="scientific">Streptosporangium carneum</name>
    <dbReference type="NCBI Taxonomy" id="47481"/>
    <lineage>
        <taxon>Bacteria</taxon>
        <taxon>Bacillati</taxon>
        <taxon>Actinomycetota</taxon>
        <taxon>Actinomycetes</taxon>
        <taxon>Streptosporangiales</taxon>
        <taxon>Streptosporangiaceae</taxon>
        <taxon>Streptosporangium</taxon>
    </lineage>
</organism>
<evidence type="ECO:0000313" key="2">
    <source>
        <dbReference type="EMBL" id="GLK13711.1"/>
    </source>
</evidence>
<name>A0A9W6I7W3_9ACTN</name>
<keyword evidence="1" id="KW-0472">Membrane</keyword>
<keyword evidence="1" id="KW-0812">Transmembrane</keyword>
<sequence length="174" mass="17485">MAAALVALFVPVIVLANVGLPFSAAGIKEVSGGVGILDLEPAATAEGVGRALAAYGQEGRERYLVLLASLDVLLPLLLALTCAALLGVTLGRVRALRWTPLTPLVGLAADYAENGVLAVLLTGYPSVPAGPAGLLSTLTAVKTTAIAVELALVGAGLLYAALTRPARRRAGAVP</sequence>
<reference evidence="2" key="2">
    <citation type="submission" date="2023-01" db="EMBL/GenBank/DDBJ databases">
        <authorList>
            <person name="Sun Q."/>
            <person name="Evtushenko L."/>
        </authorList>
    </citation>
    <scope>NUCLEOTIDE SEQUENCE</scope>
    <source>
        <strain evidence="2">VKM Ac-2007</strain>
    </source>
</reference>
<dbReference type="AlphaFoldDB" id="A0A9W6I7W3"/>
<keyword evidence="3" id="KW-1185">Reference proteome</keyword>
<proteinExistence type="predicted"/>
<keyword evidence="1" id="KW-1133">Transmembrane helix</keyword>
<evidence type="ECO:0000256" key="1">
    <source>
        <dbReference type="SAM" id="Phobius"/>
    </source>
</evidence>
<gene>
    <name evidence="2" type="ORF">GCM10017600_71220</name>
</gene>
<feature type="transmembrane region" description="Helical" evidence="1">
    <location>
        <begin position="144"/>
        <end position="162"/>
    </location>
</feature>
<feature type="transmembrane region" description="Helical" evidence="1">
    <location>
        <begin position="101"/>
        <end position="124"/>
    </location>
</feature>
<dbReference type="EMBL" id="BSEV01000025">
    <property type="protein sequence ID" value="GLK13711.1"/>
    <property type="molecule type" value="Genomic_DNA"/>
</dbReference>
<comment type="caution">
    <text evidence="2">The sequence shown here is derived from an EMBL/GenBank/DDBJ whole genome shotgun (WGS) entry which is preliminary data.</text>
</comment>
<reference evidence="2" key="1">
    <citation type="journal article" date="2014" name="Int. J. Syst. Evol. Microbiol.">
        <title>Complete genome sequence of Corynebacterium casei LMG S-19264T (=DSM 44701T), isolated from a smear-ripened cheese.</title>
        <authorList>
            <consortium name="US DOE Joint Genome Institute (JGI-PGF)"/>
            <person name="Walter F."/>
            <person name="Albersmeier A."/>
            <person name="Kalinowski J."/>
            <person name="Ruckert C."/>
        </authorList>
    </citation>
    <scope>NUCLEOTIDE SEQUENCE</scope>
    <source>
        <strain evidence="2">VKM Ac-2007</strain>
    </source>
</reference>
<feature type="transmembrane region" description="Helical" evidence="1">
    <location>
        <begin position="63"/>
        <end position="89"/>
    </location>
</feature>
<evidence type="ECO:0000313" key="3">
    <source>
        <dbReference type="Proteomes" id="UP001143474"/>
    </source>
</evidence>